<dbReference type="Gene3D" id="2.10.109.10">
    <property type="entry name" value="Umud Fragment, subunit A"/>
    <property type="match status" value="1"/>
</dbReference>
<proteinExistence type="predicted"/>
<dbReference type="EMBL" id="FNTH01000001">
    <property type="protein sequence ID" value="SED24298.1"/>
    <property type="molecule type" value="Genomic_DNA"/>
</dbReference>
<organism evidence="2 3">
    <name type="scientific">Bradyrhizobium erythrophlei</name>
    <dbReference type="NCBI Taxonomy" id="1437360"/>
    <lineage>
        <taxon>Bacteria</taxon>
        <taxon>Pseudomonadati</taxon>
        <taxon>Pseudomonadota</taxon>
        <taxon>Alphaproteobacteria</taxon>
        <taxon>Hyphomicrobiales</taxon>
        <taxon>Nitrobacteraceae</taxon>
        <taxon>Bradyrhizobium</taxon>
    </lineage>
</organism>
<protein>
    <submittedName>
        <fullName evidence="2">Conjugation peptidase TraF. Serine peptidase. MEROPS family S26C</fullName>
    </submittedName>
</protein>
<dbReference type="AlphaFoldDB" id="A0A1H4Z3X2"/>
<dbReference type="OrthoDB" id="5360818at2"/>
<dbReference type="GO" id="GO:0006465">
    <property type="term" value="P:signal peptide processing"/>
    <property type="evidence" value="ECO:0007669"/>
    <property type="project" value="InterPro"/>
</dbReference>
<feature type="domain" description="Peptidase S26" evidence="1">
    <location>
        <begin position="4"/>
        <end position="166"/>
    </location>
</feature>
<dbReference type="RefSeq" id="WP_092118562.1">
    <property type="nucleotide sequence ID" value="NZ_FNTH01000001.1"/>
</dbReference>
<reference evidence="2 3" key="1">
    <citation type="submission" date="2016-10" db="EMBL/GenBank/DDBJ databases">
        <authorList>
            <person name="de Groot N.N."/>
        </authorList>
    </citation>
    <scope>NUCLEOTIDE SEQUENCE [LARGE SCALE GENOMIC DNA]</scope>
    <source>
        <strain evidence="2 3">MT12</strain>
    </source>
</reference>
<dbReference type="GO" id="GO:0004252">
    <property type="term" value="F:serine-type endopeptidase activity"/>
    <property type="evidence" value="ECO:0007669"/>
    <property type="project" value="InterPro"/>
</dbReference>
<gene>
    <name evidence="2" type="ORF">SAMN05444164_4202</name>
</gene>
<evidence type="ECO:0000259" key="1">
    <source>
        <dbReference type="Pfam" id="PF10502"/>
    </source>
</evidence>
<evidence type="ECO:0000313" key="3">
    <source>
        <dbReference type="Proteomes" id="UP000198992"/>
    </source>
</evidence>
<dbReference type="InterPro" id="IPR036286">
    <property type="entry name" value="LexA/Signal_pep-like_sf"/>
</dbReference>
<dbReference type="InterPro" id="IPR019533">
    <property type="entry name" value="Peptidase_S26"/>
</dbReference>
<accession>A0A1H4Z3X2</accession>
<dbReference type="SUPFAM" id="SSF51306">
    <property type="entry name" value="LexA/Signal peptidase"/>
    <property type="match status" value="1"/>
</dbReference>
<dbReference type="Proteomes" id="UP000198992">
    <property type="component" value="Unassembled WGS sequence"/>
</dbReference>
<evidence type="ECO:0000313" key="2">
    <source>
        <dbReference type="EMBL" id="SED24298.1"/>
    </source>
</evidence>
<name>A0A1H4Z3X2_9BRAD</name>
<dbReference type="Pfam" id="PF10502">
    <property type="entry name" value="Peptidase_S26"/>
    <property type="match status" value="1"/>
</dbReference>
<sequence>MTRRLMLPITTFAIAAALVSTIALEPLPLYIWNASASVPIGLYSLRSAKRFNVTELVAVEPPEPLATFLDLNGYLPLGVPMLKRVLALPGQSVCRNGLTISVDDITVGEARDRDGRGRPLPKWQGCRVVGEGELFLMNWQSDDSLDGRYFGFLPASAVIGRALPVWTWEE</sequence>